<dbReference type="PIRSF" id="PIRSF016481">
    <property type="entry name" value="Pilus_assembly_PilP"/>
    <property type="match status" value="1"/>
</dbReference>
<dbReference type="Proteomes" id="UP001058461">
    <property type="component" value="Chromosome"/>
</dbReference>
<sequence>MTPNKRTAKIGSAARAGVLLLLATVASGCIWVNDTADLRTYVQQTQAKPPGKIKPLPEFKSYEAFIYQGASLRDPFQPLIELVVEEDQGPVSDLKPDTERVKTYLESFPIDGLNMVGTITSLDGGELWALLKDPKGEIHRVSNGDYLGLDYGQVQEVSELGLELVEIIENGRGGWMKRPRVIALPEKE</sequence>
<dbReference type="Gene3D" id="2.30.30.830">
    <property type="match status" value="1"/>
</dbReference>
<gene>
    <name evidence="1" type="ORF">KDW95_14365</name>
</gene>
<evidence type="ECO:0000313" key="1">
    <source>
        <dbReference type="EMBL" id="UTW14423.1"/>
    </source>
</evidence>
<organism evidence="1 2">
    <name type="scientific">Marinobacterium rhizophilum</name>
    <dbReference type="NCBI Taxonomy" id="420402"/>
    <lineage>
        <taxon>Bacteria</taxon>
        <taxon>Pseudomonadati</taxon>
        <taxon>Pseudomonadota</taxon>
        <taxon>Gammaproteobacteria</taxon>
        <taxon>Oceanospirillales</taxon>
        <taxon>Oceanospirillaceae</taxon>
        <taxon>Marinobacterium</taxon>
    </lineage>
</organism>
<dbReference type="EMBL" id="CP073347">
    <property type="protein sequence ID" value="UTW14423.1"/>
    <property type="molecule type" value="Genomic_DNA"/>
</dbReference>
<keyword evidence="2" id="KW-1185">Reference proteome</keyword>
<dbReference type="Pfam" id="PF04351">
    <property type="entry name" value="PilP"/>
    <property type="match status" value="1"/>
</dbReference>
<accession>A0ABY5HQ24</accession>
<protein>
    <submittedName>
        <fullName evidence="1">Pilus assembly protein PilP</fullName>
    </submittedName>
</protein>
<evidence type="ECO:0000313" key="2">
    <source>
        <dbReference type="Proteomes" id="UP001058461"/>
    </source>
</evidence>
<name>A0ABY5HQ24_9GAMM</name>
<dbReference type="InterPro" id="IPR007446">
    <property type="entry name" value="PilP"/>
</dbReference>
<reference evidence="1" key="1">
    <citation type="submission" date="2021-04" db="EMBL/GenBank/DDBJ databases">
        <title>Oceanospirillales bacteria with DddD are important DMSP degraders in coastal seawater.</title>
        <authorList>
            <person name="Liu J."/>
        </authorList>
    </citation>
    <scope>NUCLEOTIDE SEQUENCE</scope>
    <source>
        <strain evidence="1">D13-1</strain>
    </source>
</reference>
<dbReference type="PROSITE" id="PS51257">
    <property type="entry name" value="PROKAR_LIPOPROTEIN"/>
    <property type="match status" value="1"/>
</dbReference>
<proteinExistence type="predicted"/>